<evidence type="ECO:0000313" key="3">
    <source>
        <dbReference type="Proteomes" id="UP000177798"/>
    </source>
</evidence>
<name>A0A1D9Q4R1_SCLS1</name>
<reference evidence="3" key="1">
    <citation type="journal article" date="2017" name="Genome Biol. Evol.">
        <title>The complete genome sequence of the phytopathogenic fungus Sclerotinia sclerotiorum reveals insights into the genome architecture of broad host range pathogens.</title>
        <authorList>
            <person name="Derbyshire M."/>
            <person name="Denton-Giles M."/>
            <person name="Hegedus D."/>
            <person name="Seifbarghy S."/>
            <person name="Rollins J."/>
            <person name="van Kan J."/>
            <person name="Seidl M.F."/>
            <person name="Faino L."/>
            <person name="Mbengue M."/>
            <person name="Navaud O."/>
            <person name="Raffaele S."/>
            <person name="Hammond-Kosack K."/>
            <person name="Heard S."/>
            <person name="Oliver R."/>
        </authorList>
    </citation>
    <scope>NUCLEOTIDE SEQUENCE [LARGE SCALE GENOMIC DNA]</scope>
    <source>
        <strain evidence="3">ATCC 18683 / 1980 / Ss-1</strain>
    </source>
</reference>
<feature type="compositionally biased region" description="Basic and acidic residues" evidence="1">
    <location>
        <begin position="93"/>
        <end position="105"/>
    </location>
</feature>
<dbReference type="EMBL" id="CP017818">
    <property type="protein sequence ID" value="APA09930.1"/>
    <property type="molecule type" value="Genomic_DNA"/>
</dbReference>
<feature type="region of interest" description="Disordered" evidence="1">
    <location>
        <begin position="1"/>
        <end position="144"/>
    </location>
</feature>
<dbReference type="Proteomes" id="UP000177798">
    <property type="component" value="Chromosome 5"/>
</dbReference>
<feature type="compositionally biased region" description="Basic residues" evidence="1">
    <location>
        <begin position="10"/>
        <end position="20"/>
    </location>
</feature>
<feature type="compositionally biased region" description="Acidic residues" evidence="1">
    <location>
        <begin position="106"/>
        <end position="117"/>
    </location>
</feature>
<feature type="compositionally biased region" description="Basic and acidic residues" evidence="1">
    <location>
        <begin position="21"/>
        <end position="32"/>
    </location>
</feature>
<accession>A0A1D9Q4R1</accession>
<protein>
    <submittedName>
        <fullName evidence="2">Uncharacterized protein</fullName>
    </submittedName>
</protein>
<proteinExistence type="predicted"/>
<organism evidence="2 3">
    <name type="scientific">Sclerotinia sclerotiorum (strain ATCC 18683 / 1980 / Ss-1)</name>
    <name type="common">White mold</name>
    <name type="synonym">Whetzelinia sclerotiorum</name>
    <dbReference type="NCBI Taxonomy" id="665079"/>
    <lineage>
        <taxon>Eukaryota</taxon>
        <taxon>Fungi</taxon>
        <taxon>Dikarya</taxon>
        <taxon>Ascomycota</taxon>
        <taxon>Pezizomycotina</taxon>
        <taxon>Leotiomycetes</taxon>
        <taxon>Helotiales</taxon>
        <taxon>Sclerotiniaceae</taxon>
        <taxon>Sclerotinia</taxon>
    </lineage>
</organism>
<dbReference type="AlphaFoldDB" id="A0A1D9Q4R1"/>
<gene>
    <name evidence="2" type="ORF">sscle_05g047000</name>
</gene>
<feature type="region of interest" description="Disordered" evidence="1">
    <location>
        <begin position="329"/>
        <end position="351"/>
    </location>
</feature>
<evidence type="ECO:0000313" key="2">
    <source>
        <dbReference type="EMBL" id="APA09930.1"/>
    </source>
</evidence>
<dbReference type="OrthoDB" id="3562741at2759"/>
<sequence>MDKNLSNSKPRGRGRPKKTSKIMEQRSSHVPDSDGEIQQQPSAPSTRRLVIEIPSRPRAFEPKKRPNPKGSDQDDEELSGAEQNPAKRRKKDHIGQDISKDHNPPEGDDDSSDDPFLDEPKGNKGKGKATGYHLEQPEQVPDEDGDVVFDDLWTLDDESNLLMSWSEDDQTLLDSLPKAEIALWRRLMRLFGVGPEELFLPNVTISRADLPDYVGKDGRAIPNKIHLSTNFCNAFKYIISLPLLAKRRSLLQYLLTKALRLRYGDRCAVPKSFDTQVIDMEATSLLETLRHAGIIGNLTCGQERIFKDILGDRFPEHFHFHEHLKDIVKANSGMKPQNASKNPDAERGRFSSPNQIWKKDWVLSQRRQQLRSEKQPNLRDPLGGEILEDNNLSDDAEDSGFDLAHGGRISSDEENQEDDQAMIDDEPFGMGMVSGERSPVLTGPQEAQRIEPFEVLASPKGENLPNVPAPDEARDSESIPGFQNIVVNQSAISKCDIQQYRDDKDNTLVRRSNMPMAKDSIGNMVQRRSTQLKMLETQAYAYLSK</sequence>
<dbReference type="VEuPathDB" id="FungiDB:sscle_05g047000"/>
<feature type="region of interest" description="Disordered" evidence="1">
    <location>
        <begin position="368"/>
        <end position="417"/>
    </location>
</feature>
<feature type="compositionally biased region" description="Polar residues" evidence="1">
    <location>
        <begin position="36"/>
        <end position="45"/>
    </location>
</feature>
<feature type="compositionally biased region" description="Acidic residues" evidence="1">
    <location>
        <begin position="386"/>
        <end position="400"/>
    </location>
</feature>
<evidence type="ECO:0000256" key="1">
    <source>
        <dbReference type="SAM" id="MobiDB-lite"/>
    </source>
</evidence>